<reference evidence="1 2" key="1">
    <citation type="journal article" date="2017" name="Curr. Biol.">
        <title>Genome architecture and evolution of a unichromosomal asexual nematode.</title>
        <authorList>
            <person name="Fradin H."/>
            <person name="Zegar C."/>
            <person name="Gutwein M."/>
            <person name="Lucas J."/>
            <person name="Kovtun M."/>
            <person name="Corcoran D."/>
            <person name="Baugh L.R."/>
            <person name="Kiontke K."/>
            <person name="Gunsalus K."/>
            <person name="Fitch D.H."/>
            <person name="Piano F."/>
        </authorList>
    </citation>
    <scope>NUCLEOTIDE SEQUENCE [LARGE SCALE GENOMIC DNA]</scope>
    <source>
        <strain evidence="1">PF1309</strain>
    </source>
</reference>
<evidence type="ECO:0000313" key="2">
    <source>
        <dbReference type="Proteomes" id="UP000218231"/>
    </source>
</evidence>
<keyword evidence="2" id="KW-1185">Reference proteome</keyword>
<organism evidence="1 2">
    <name type="scientific">Diploscapter pachys</name>
    <dbReference type="NCBI Taxonomy" id="2018661"/>
    <lineage>
        <taxon>Eukaryota</taxon>
        <taxon>Metazoa</taxon>
        <taxon>Ecdysozoa</taxon>
        <taxon>Nematoda</taxon>
        <taxon>Chromadorea</taxon>
        <taxon>Rhabditida</taxon>
        <taxon>Rhabditina</taxon>
        <taxon>Rhabditomorpha</taxon>
        <taxon>Rhabditoidea</taxon>
        <taxon>Rhabditidae</taxon>
        <taxon>Diploscapter</taxon>
    </lineage>
</organism>
<dbReference type="AlphaFoldDB" id="A0A2A2M5Y6"/>
<gene>
    <name evidence="1" type="ORF">WR25_27334</name>
</gene>
<sequence length="74" mass="7748">MPASYEITFSESACDSPGAKARRPWIDGARKPLATRASQLTSLTSVLARYGPLTGVPNGTACSTLALKSFLSCV</sequence>
<dbReference type="Proteomes" id="UP000218231">
    <property type="component" value="Unassembled WGS sequence"/>
</dbReference>
<name>A0A2A2M5Y6_9BILA</name>
<proteinExistence type="predicted"/>
<evidence type="ECO:0000313" key="1">
    <source>
        <dbReference type="EMBL" id="PAV93880.1"/>
    </source>
</evidence>
<protein>
    <submittedName>
        <fullName evidence="1">Uncharacterized protein</fullName>
    </submittedName>
</protein>
<comment type="caution">
    <text evidence="1">The sequence shown here is derived from an EMBL/GenBank/DDBJ whole genome shotgun (WGS) entry which is preliminary data.</text>
</comment>
<accession>A0A2A2M5Y6</accession>
<dbReference type="EMBL" id="LIAE01003265">
    <property type="protein sequence ID" value="PAV93880.1"/>
    <property type="molecule type" value="Genomic_DNA"/>
</dbReference>